<protein>
    <recommendedName>
        <fullName evidence="4">ZF-HD dimerization-type domain-containing protein</fullName>
    </recommendedName>
</protein>
<reference evidence="5" key="1">
    <citation type="journal article" date="2008" name="BMC Genomics">
        <title>A conifer genomics resource of 200,000 spruce (Picea spp.) ESTs and 6,464 high-quality, sequence-finished full-length cDNAs for Sitka spruce (Picea sitchensis).</title>
        <authorList>
            <person name="Ralph S.G."/>
            <person name="Chun H.J."/>
            <person name="Kolosova N."/>
            <person name="Cooper D."/>
            <person name="Oddy C."/>
            <person name="Ritland C.E."/>
            <person name="Kirkpatrick R."/>
            <person name="Moore R."/>
            <person name="Barber S."/>
            <person name="Holt R.A."/>
            <person name="Jones S.J."/>
            <person name="Marra M.A."/>
            <person name="Douglas C.J."/>
            <person name="Ritland K."/>
            <person name="Bohlmann J."/>
        </authorList>
    </citation>
    <scope>NUCLEOTIDE SEQUENCE</scope>
    <source>
        <tissue evidence="5">Green portion of the leader tissue</tissue>
    </source>
</reference>
<name>A9NYD8_PICSI</name>
<organism evidence="5">
    <name type="scientific">Picea sitchensis</name>
    <name type="common">Sitka spruce</name>
    <name type="synonym">Pinus sitchensis</name>
    <dbReference type="NCBI Taxonomy" id="3332"/>
    <lineage>
        <taxon>Eukaryota</taxon>
        <taxon>Viridiplantae</taxon>
        <taxon>Streptophyta</taxon>
        <taxon>Embryophyta</taxon>
        <taxon>Tracheophyta</taxon>
        <taxon>Spermatophyta</taxon>
        <taxon>Pinopsida</taxon>
        <taxon>Pinidae</taxon>
        <taxon>Conifers I</taxon>
        <taxon>Pinales</taxon>
        <taxon>Pinaceae</taxon>
        <taxon>Picea</taxon>
    </lineage>
</organism>
<keyword evidence="3" id="KW-0862">Zinc</keyword>
<dbReference type="Pfam" id="PF04770">
    <property type="entry name" value="ZF-HD_dimer"/>
    <property type="match status" value="1"/>
</dbReference>
<accession>A9NYD8</accession>
<evidence type="ECO:0000259" key="4">
    <source>
        <dbReference type="PROSITE" id="PS51523"/>
    </source>
</evidence>
<dbReference type="InterPro" id="IPR006456">
    <property type="entry name" value="ZF_HD_homeobox_Cys/His_dimer"/>
</dbReference>
<dbReference type="GO" id="GO:0000976">
    <property type="term" value="F:transcription cis-regulatory region binding"/>
    <property type="evidence" value="ECO:0007669"/>
    <property type="project" value="TreeGrafter"/>
</dbReference>
<dbReference type="GO" id="GO:0008270">
    <property type="term" value="F:zinc ion binding"/>
    <property type="evidence" value="ECO:0007669"/>
    <property type="project" value="UniProtKB-KW"/>
</dbReference>
<evidence type="ECO:0000256" key="2">
    <source>
        <dbReference type="ARBA" id="ARBA00022771"/>
    </source>
</evidence>
<feature type="domain" description="ZF-HD dimerization-type" evidence="4">
    <location>
        <begin position="76"/>
        <end position="125"/>
    </location>
</feature>
<evidence type="ECO:0000313" key="5">
    <source>
        <dbReference type="EMBL" id="ABK25649.1"/>
    </source>
</evidence>
<dbReference type="EMBL" id="EF086381">
    <property type="protein sequence ID" value="ABK25649.1"/>
    <property type="molecule type" value="mRNA"/>
</dbReference>
<dbReference type="PROSITE" id="PS51523">
    <property type="entry name" value="ZF_HD_DIMER"/>
    <property type="match status" value="1"/>
</dbReference>
<dbReference type="OMA" id="TLCACHR"/>
<dbReference type="GO" id="GO:0003700">
    <property type="term" value="F:DNA-binding transcription factor activity"/>
    <property type="evidence" value="ECO:0007669"/>
    <property type="project" value="TreeGrafter"/>
</dbReference>
<keyword evidence="2" id="KW-0863">Zinc-finger</keyword>
<dbReference type="NCBIfam" id="TIGR01566">
    <property type="entry name" value="ZF_HD_prot_N"/>
    <property type="match status" value="1"/>
</dbReference>
<evidence type="ECO:0000256" key="3">
    <source>
        <dbReference type="ARBA" id="ARBA00022833"/>
    </source>
</evidence>
<evidence type="ECO:0000256" key="1">
    <source>
        <dbReference type="ARBA" id="ARBA00022723"/>
    </source>
</evidence>
<proteinExistence type="evidence at transcript level"/>
<sequence>MGLQIHTQVKDLGTGEFRSVFLHRRSEAPVTRSVQIQPQSITAEEEMRLSELGHQNEAAAAATARGVIASRKGVRYGECRKNHAASIGGYAVDGCGEFMASGEEGTAAAMKCAACNCHRNFHRREAENETLCDCHRIRS</sequence>
<dbReference type="GO" id="GO:0050793">
    <property type="term" value="P:regulation of developmental process"/>
    <property type="evidence" value="ECO:0007669"/>
    <property type="project" value="TreeGrafter"/>
</dbReference>
<keyword evidence="1" id="KW-0479">Metal-binding</keyword>
<dbReference type="PANTHER" id="PTHR31948:SF171">
    <property type="entry name" value="HOMEOBOX DOMAIN-CONTAINING PROTEIN"/>
    <property type="match status" value="1"/>
</dbReference>
<dbReference type="AlphaFoldDB" id="A9NYD8"/>
<dbReference type="PANTHER" id="PTHR31948">
    <property type="entry name" value="ZINC-FINGER HOMEODOMAIN PROTEIN 2"/>
    <property type="match status" value="1"/>
</dbReference>
<dbReference type="GO" id="GO:0005634">
    <property type="term" value="C:nucleus"/>
    <property type="evidence" value="ECO:0007669"/>
    <property type="project" value="TreeGrafter"/>
</dbReference>